<dbReference type="Pfam" id="PF12765">
    <property type="entry name" value="Cohesin_HEAT"/>
    <property type="match status" value="1"/>
</dbReference>
<evidence type="ECO:0000256" key="4">
    <source>
        <dbReference type="ARBA" id="ARBA00022737"/>
    </source>
</evidence>
<organism evidence="13 14">
    <name type="scientific">Cyclostephanos tholiformis</name>
    <dbReference type="NCBI Taxonomy" id="382380"/>
    <lineage>
        <taxon>Eukaryota</taxon>
        <taxon>Sar</taxon>
        <taxon>Stramenopiles</taxon>
        <taxon>Ochrophyta</taxon>
        <taxon>Bacillariophyta</taxon>
        <taxon>Coscinodiscophyceae</taxon>
        <taxon>Thalassiosirophycidae</taxon>
        <taxon>Stephanodiscales</taxon>
        <taxon>Stephanodiscaceae</taxon>
        <taxon>Cyclostephanos</taxon>
    </lineage>
</organism>
<dbReference type="Proteomes" id="UP001530377">
    <property type="component" value="Unassembled WGS sequence"/>
</dbReference>
<dbReference type="Pfam" id="PF00628">
    <property type="entry name" value="PHD"/>
    <property type="match status" value="1"/>
</dbReference>
<dbReference type="SUPFAM" id="SSF57903">
    <property type="entry name" value="FYVE/PHD zinc finger"/>
    <property type="match status" value="1"/>
</dbReference>
<feature type="compositionally biased region" description="Basic and acidic residues" evidence="11">
    <location>
        <begin position="608"/>
        <end position="623"/>
    </location>
</feature>
<name>A0ABD3RXX2_9STRA</name>
<keyword evidence="6" id="KW-0862">Zinc</keyword>
<dbReference type="EMBL" id="JALLPB020000121">
    <property type="protein sequence ID" value="KAL3817031.1"/>
    <property type="molecule type" value="Genomic_DNA"/>
</dbReference>
<reference evidence="13 14" key="1">
    <citation type="submission" date="2024-10" db="EMBL/GenBank/DDBJ databases">
        <title>Updated reference genomes for cyclostephanoid diatoms.</title>
        <authorList>
            <person name="Roberts W.R."/>
            <person name="Alverson A.J."/>
        </authorList>
    </citation>
    <scope>NUCLEOTIDE SEQUENCE [LARGE SCALE GENOMIC DNA]</scope>
    <source>
        <strain evidence="13 14">AJA228-03</strain>
    </source>
</reference>
<feature type="region of interest" description="Disordered" evidence="11">
    <location>
        <begin position="607"/>
        <end position="630"/>
    </location>
</feature>
<evidence type="ECO:0000259" key="12">
    <source>
        <dbReference type="PROSITE" id="PS50016"/>
    </source>
</evidence>
<feature type="region of interest" description="Disordered" evidence="11">
    <location>
        <begin position="1849"/>
        <end position="1889"/>
    </location>
</feature>
<proteinExistence type="inferred from homology"/>
<protein>
    <recommendedName>
        <fullName evidence="10">Sister chromatid cohesion protein</fullName>
    </recommendedName>
</protein>
<evidence type="ECO:0000256" key="2">
    <source>
        <dbReference type="ARBA" id="ARBA00009252"/>
    </source>
</evidence>
<keyword evidence="7 10" id="KW-0539">Nucleus</keyword>
<dbReference type="InterPro" id="IPR011989">
    <property type="entry name" value="ARM-like"/>
</dbReference>
<feature type="compositionally biased region" description="Basic and acidic residues" evidence="11">
    <location>
        <begin position="1871"/>
        <end position="1889"/>
    </location>
</feature>
<dbReference type="InterPro" id="IPR024986">
    <property type="entry name" value="Nipped-B_C"/>
</dbReference>
<evidence type="ECO:0000256" key="8">
    <source>
        <dbReference type="ARBA" id="ARBA00023306"/>
    </source>
</evidence>
<dbReference type="InterPro" id="IPR011011">
    <property type="entry name" value="Znf_FYVE_PHD"/>
</dbReference>
<evidence type="ECO:0000256" key="9">
    <source>
        <dbReference type="PROSITE-ProRule" id="PRU00146"/>
    </source>
</evidence>
<dbReference type="PANTHER" id="PTHR21704">
    <property type="entry name" value="NIPPED-B-LIKE PROTEIN DELANGIN SCC2-RELATED"/>
    <property type="match status" value="1"/>
</dbReference>
<dbReference type="InterPro" id="IPR001965">
    <property type="entry name" value="Znf_PHD"/>
</dbReference>
<feature type="region of interest" description="Disordered" evidence="11">
    <location>
        <begin position="397"/>
        <end position="436"/>
    </location>
</feature>
<comment type="similarity">
    <text evidence="2 10">Belongs to the SCC2/Nipped-B family.</text>
</comment>
<feature type="compositionally biased region" description="Low complexity" evidence="11">
    <location>
        <begin position="122"/>
        <end position="133"/>
    </location>
</feature>
<comment type="subcellular location">
    <subcellularLocation>
        <location evidence="1 10">Nucleus</location>
    </subcellularLocation>
</comment>
<feature type="compositionally biased region" description="Basic and acidic residues" evidence="11">
    <location>
        <begin position="1849"/>
        <end position="1858"/>
    </location>
</feature>
<feature type="region of interest" description="Disordered" evidence="11">
    <location>
        <begin position="1"/>
        <end position="133"/>
    </location>
</feature>
<dbReference type="InterPro" id="IPR019787">
    <property type="entry name" value="Znf_PHD-finger"/>
</dbReference>
<keyword evidence="8 10" id="KW-0131">Cell cycle</keyword>
<dbReference type="SMART" id="SM00249">
    <property type="entry name" value="PHD"/>
    <property type="match status" value="1"/>
</dbReference>
<dbReference type="GO" id="GO:0008270">
    <property type="term" value="F:zinc ion binding"/>
    <property type="evidence" value="ECO:0007669"/>
    <property type="project" value="UniProtKB-KW"/>
</dbReference>
<evidence type="ECO:0000256" key="10">
    <source>
        <dbReference type="RuleBase" id="RU364107"/>
    </source>
</evidence>
<dbReference type="Gene3D" id="1.25.10.10">
    <property type="entry name" value="Leucine-rich Repeat Variant"/>
    <property type="match status" value="2"/>
</dbReference>
<feature type="compositionally biased region" description="Basic and acidic residues" evidence="11">
    <location>
        <begin position="175"/>
        <end position="186"/>
    </location>
</feature>
<keyword evidence="4 10" id="KW-0677">Repeat</keyword>
<feature type="compositionally biased region" description="Low complexity" evidence="11">
    <location>
        <begin position="47"/>
        <end position="67"/>
    </location>
</feature>
<evidence type="ECO:0000256" key="11">
    <source>
        <dbReference type="SAM" id="MobiDB-lite"/>
    </source>
</evidence>
<dbReference type="PROSITE" id="PS01359">
    <property type="entry name" value="ZF_PHD_1"/>
    <property type="match status" value="1"/>
</dbReference>
<evidence type="ECO:0000256" key="5">
    <source>
        <dbReference type="ARBA" id="ARBA00022771"/>
    </source>
</evidence>
<keyword evidence="14" id="KW-1185">Reference proteome</keyword>
<accession>A0ABD3RXX2</accession>
<keyword evidence="5 9" id="KW-0863">Zinc-finger</keyword>
<evidence type="ECO:0000256" key="1">
    <source>
        <dbReference type="ARBA" id="ARBA00004123"/>
    </source>
</evidence>
<dbReference type="PANTHER" id="PTHR21704:SF18">
    <property type="entry name" value="NIPPED-B-LIKE PROTEIN"/>
    <property type="match status" value="1"/>
</dbReference>
<evidence type="ECO:0000313" key="14">
    <source>
        <dbReference type="Proteomes" id="UP001530377"/>
    </source>
</evidence>
<dbReference type="Gene3D" id="3.30.40.10">
    <property type="entry name" value="Zinc/RING finger domain, C3HC4 (zinc finger)"/>
    <property type="match status" value="1"/>
</dbReference>
<evidence type="ECO:0000313" key="13">
    <source>
        <dbReference type="EMBL" id="KAL3817031.1"/>
    </source>
</evidence>
<dbReference type="InterPro" id="IPR013083">
    <property type="entry name" value="Znf_RING/FYVE/PHD"/>
</dbReference>
<keyword evidence="3" id="KW-0479">Metal-binding</keyword>
<dbReference type="PROSITE" id="PS50016">
    <property type="entry name" value="ZF_PHD_2"/>
    <property type="match status" value="1"/>
</dbReference>
<evidence type="ECO:0000256" key="6">
    <source>
        <dbReference type="ARBA" id="ARBA00022833"/>
    </source>
</evidence>
<dbReference type="InterPro" id="IPR026003">
    <property type="entry name" value="Cohesin_HEAT"/>
</dbReference>
<dbReference type="SUPFAM" id="SSF48371">
    <property type="entry name" value="ARM repeat"/>
    <property type="match status" value="1"/>
</dbReference>
<dbReference type="InterPro" id="IPR019786">
    <property type="entry name" value="Zinc_finger_PHD-type_CS"/>
</dbReference>
<evidence type="ECO:0000256" key="3">
    <source>
        <dbReference type="ARBA" id="ARBA00022723"/>
    </source>
</evidence>
<dbReference type="GO" id="GO:0005634">
    <property type="term" value="C:nucleus"/>
    <property type="evidence" value="ECO:0007669"/>
    <property type="project" value="UniProtKB-SubCell"/>
</dbReference>
<feature type="compositionally biased region" description="Basic residues" evidence="11">
    <location>
        <begin position="1859"/>
        <end position="1870"/>
    </location>
</feature>
<gene>
    <name evidence="13" type="ORF">ACHAXA_002943</name>
</gene>
<feature type="region of interest" description="Disordered" evidence="11">
    <location>
        <begin position="154"/>
        <end position="186"/>
    </location>
</feature>
<comment type="caution">
    <text evidence="13">The sequence shown here is derived from an EMBL/GenBank/DDBJ whole genome shotgun (WGS) entry which is preliminary data.</text>
</comment>
<evidence type="ECO:0000256" key="7">
    <source>
        <dbReference type="ARBA" id="ARBA00023242"/>
    </source>
</evidence>
<dbReference type="InterPro" id="IPR016024">
    <property type="entry name" value="ARM-type_fold"/>
</dbReference>
<sequence length="1889" mass="206200">MSSKKPQASPRVAFSPGGKNVDDKVTRASPPSANNPTAIELASTMTSVSSSRVLDSVEESSSSSSSDGPMTRSIPPPAAPNLSFSQPKIDNVLFHVERGGSTTGRRRPIEGTDPPPPPPPSSTSTSTSTSSSAAAAVAAEAVVSTVEGVIGDAESREASASELSSPFVDGGGCDSPHHPDEGRGGGRRAFEALALHGGPFTAPELGRLSLHCAPTAIVVDVDHSGGGENNNVDGGGVINTRVSKTGAWTSLNGDMLSTLTTMLRMHVSSALKVDLVGEGRDIVARSIEAADTDAENDGKRGRRPAITIHQWMTQAAKYSGPDSAPLGSLGGTNVEPGGGHRRLQVLLCGLEAASVLLAIMACPGIDRRAIEDDTIEACVNLIKNHIQKHLTPALSNTGHLGMIPSSDARVDDDNSNDNDEKDTLSPKTKRAKTVSPNRGAVAKSLKAVYTPILSTVGSFGTILERAEEFINVNEMDDRLLFTLSAAALSTLTIDASPIVRADVASLTTIVQESAIDLIASMFGRYPRHRSIIVEDLFPLMLKLPTSKRSLRTFLVKKSLSTACSSMTASGSGDNDYIQPICAITLRLIQSCVVMPFQSDDNVAQEGDAVAKRVDDSDDGEKPKSNAGDSSGLDGCDAVCNQFTSQILQRCSRKGEEGGASEFRPILSNLIDDLLNVRFMIEFPAAEMLLLCLSRRLGNDLMRASSASKSQLVEATYLATAMDAFGKITSHVAGSLRHNRENPLNLPDSMSPSELEPEEEVNRCFCGKGNLDTFMVDCDRCHSWYHGSCIGITKDTVPDQWFCDECKLQTAILDQAKVFTRSNEGTKALTSQDQNHVLRQFLLGYLSRIALSPSSPSPKNMNTRQFFISSWVRDIMLQQNNSDGSGTFDLGLVQSYVIAQWLPPSHQQRYHSYFSLTDHAFSRIMTTLVASAQLSASFPQLLSVLLRLMGDDMTSLRKLSLKAFLQVANVDPTLMSQPSVRKEVSRCFHDAAISVREAAVGLVGDYVLQSPHLAAAFHTPLLERLADIGISVRKRVVKIFRDILLSNPSYGGRAIAMHFMLKRADDRKEDDGVRDLVHETFHTLWFNAAAFEMGKSSVLVESYVATDDPSNPGKISTSEQIYSREAAKQMVEVVKIAGNSEFLTSLVNGLLFGFNEGDKDKKTAERKRRQEDSRNQCNSLVLMLIELLLSFEETRAHKEEDGKELVAIFSVLTVFAQTYPELLVPHIDTLVPYLKGDNAAKKFETAIVSTVSSIVSLTSSHFSRAELARLTGGGLPADLVNIAYKFPHSAVNSAVEALAKLVNHPDANAESIQEKRLYNMAVQFYTYLLKNKDNLGNNMKKSMRDNVRRALSALGSICRFYMCHDGCDSHTLDPNGFSVITDVKLLQFSGNALSNACFALFRIYLEQDDESTKCLALRAMNGVFISRPRVVLAAEQLGIITSVISESAPPSVQIESLRCWRDILLAEEKRIESGAAKEKMNTQKNVSVSKRISGDQDGDSCISGSVLTKHADRLYELTLSRDESVRHIVIDLIGHLLRQGLINPMATVPYLLAVQGDVESPATRTLALKLLINEGEKRPDMLRQRICAGLTQAFYFQKNVYPHDANGIPRVTALLTRSDGTRLITETIFDAVIKESAIQNKRSSREGLLRGIISLFEKDPDSENTNIDQLPLLTFASEILAHLPYTALNDPLLIIYHSSCITALDGQSIINQFAELLGGDSCDPNSGEDDLERATKKGTFDPKDFGLKSKKKADLFGQLCVNACRILPLLQLKTFLRKAYNISEARMTEYVPSEKERIYEKGVSISDSTPPFSCNFDPIFDADQKINWHNASKIYTSFRHHMRDCDADDLRVDIEESKRSPKRKSGKKRKRGDSNDDTHEAEVSPKISPE</sequence>
<feature type="domain" description="PHD-type" evidence="12">
    <location>
        <begin position="760"/>
        <end position="808"/>
    </location>
</feature>
<dbReference type="Pfam" id="PF12830">
    <property type="entry name" value="Nipped-B_C"/>
    <property type="match status" value="1"/>
</dbReference>
<dbReference type="InterPro" id="IPR033031">
    <property type="entry name" value="Scc2/Nipped-B"/>
</dbReference>